<sequence length="41" mass="4937">MLKGKYINDEVIKVSYLEHTHRMFANDILPIREFENQRCLA</sequence>
<proteinExistence type="predicted"/>
<dbReference type="AlphaFoldDB" id="A0A644ZXP9"/>
<reference evidence="1" key="1">
    <citation type="submission" date="2019-08" db="EMBL/GenBank/DDBJ databases">
        <authorList>
            <person name="Kucharzyk K."/>
            <person name="Murdoch R.W."/>
            <person name="Higgins S."/>
            <person name="Loffler F."/>
        </authorList>
    </citation>
    <scope>NUCLEOTIDE SEQUENCE</scope>
</reference>
<protein>
    <submittedName>
        <fullName evidence="1">Uncharacterized protein</fullName>
    </submittedName>
</protein>
<name>A0A644ZXP9_9ZZZZ</name>
<organism evidence="1">
    <name type="scientific">bioreactor metagenome</name>
    <dbReference type="NCBI Taxonomy" id="1076179"/>
    <lineage>
        <taxon>unclassified sequences</taxon>
        <taxon>metagenomes</taxon>
        <taxon>ecological metagenomes</taxon>
    </lineage>
</organism>
<gene>
    <name evidence="1" type="ORF">SDC9_92214</name>
</gene>
<evidence type="ECO:0000313" key="1">
    <source>
        <dbReference type="EMBL" id="MPM45527.1"/>
    </source>
</evidence>
<accession>A0A644ZXP9</accession>
<dbReference type="EMBL" id="VSSQ01010910">
    <property type="protein sequence ID" value="MPM45527.1"/>
    <property type="molecule type" value="Genomic_DNA"/>
</dbReference>
<comment type="caution">
    <text evidence="1">The sequence shown here is derived from an EMBL/GenBank/DDBJ whole genome shotgun (WGS) entry which is preliminary data.</text>
</comment>